<dbReference type="InterPro" id="IPR058240">
    <property type="entry name" value="rSAM_sf"/>
</dbReference>
<reference evidence="11 12" key="1">
    <citation type="journal article" date="2017" name="Genome Announc.">
        <title>Complete Genome Sequences of Two Acetylene-Fermenting Pelobacter acetylenicus Strains.</title>
        <authorList>
            <person name="Sutton J.M."/>
            <person name="Baesman S.M."/>
            <person name="Fierst J.L."/>
            <person name="Poret-Peterson A.T."/>
            <person name="Oremland R.S."/>
            <person name="Dunlap D.S."/>
            <person name="Akob D.M."/>
        </authorList>
    </citation>
    <scope>NUCLEOTIDE SEQUENCE [LARGE SCALE GENOMIC DNA]</scope>
    <source>
        <strain evidence="11 12">SFB93</strain>
    </source>
</reference>
<sequence length="289" mass="32068">MTLPYPHPDWLRAPLGHGPRYRQILAYHHQGQLRSVCYDAACPNRGECWNSGTVTFMLLGDKCSRTCRFCNIGEGIPSAPDPTEPQRLAEAVAELELQHAVFTAVTRDDLPDGGAAQFVAVMQAVRQRSPACRIELLISDLQHNWRALAAIVAAAPDVLGHNIETVPRLYPKVRPQADYRKSLQLLEKIRQQAPELPIKSGLMLGLGERHQEILPVLKDLRAAGVTLLTLGQYLAPSKKHHPVQRYLPPQEFTELAQKAKELGFSGIESGPLVRSSYHAAEQYEEGSHA</sequence>
<dbReference type="SUPFAM" id="SSF102114">
    <property type="entry name" value="Radical SAM enzymes"/>
    <property type="match status" value="1"/>
</dbReference>
<keyword evidence="6 9" id="KW-0408">Iron</keyword>
<dbReference type="NCBIfam" id="TIGR00510">
    <property type="entry name" value="lipA"/>
    <property type="match status" value="1"/>
</dbReference>
<comment type="function">
    <text evidence="9">Catalyzes the radical-mediated insertion of two sulfur atoms into the C-6 and C-8 positions of the octanoyl moiety bound to the lipoyl domains of lipoate-dependent enzymes, thereby converting the octanoylated domains into lipoylated derivatives.</text>
</comment>
<accession>A0A1L3GRJ3</accession>
<dbReference type="RefSeq" id="WP_072284585.1">
    <property type="nucleotide sequence ID" value="NZ_CP015519.1"/>
</dbReference>
<comment type="subcellular location">
    <subcellularLocation>
        <location evidence="9">Cytoplasm</location>
    </subcellularLocation>
</comment>
<dbReference type="SMART" id="SM00729">
    <property type="entry name" value="Elp3"/>
    <property type="match status" value="1"/>
</dbReference>
<dbReference type="PROSITE" id="PS51918">
    <property type="entry name" value="RADICAL_SAM"/>
    <property type="match status" value="1"/>
</dbReference>
<evidence type="ECO:0000256" key="5">
    <source>
        <dbReference type="ARBA" id="ARBA00022723"/>
    </source>
</evidence>
<keyword evidence="5 9" id="KW-0479">Metal-binding</keyword>
<dbReference type="FunFam" id="3.20.20.70:FF:000186">
    <property type="entry name" value="Lipoyl synthase"/>
    <property type="match status" value="1"/>
</dbReference>
<feature type="binding site" evidence="9">
    <location>
        <position position="42"/>
    </location>
    <ligand>
        <name>[4Fe-4S] cluster</name>
        <dbReference type="ChEBI" id="CHEBI:49883"/>
        <label>1</label>
    </ligand>
</feature>
<dbReference type="EC" id="2.8.1.8" evidence="9"/>
<dbReference type="OrthoDB" id="9787898at2"/>
<dbReference type="SFLD" id="SFLDS00029">
    <property type="entry name" value="Radical_SAM"/>
    <property type="match status" value="1"/>
</dbReference>
<dbReference type="GO" id="GO:0051539">
    <property type="term" value="F:4 iron, 4 sulfur cluster binding"/>
    <property type="evidence" value="ECO:0007669"/>
    <property type="project" value="UniProtKB-UniRule"/>
</dbReference>
<dbReference type="SFLD" id="SFLDF00271">
    <property type="entry name" value="lipoyl_synthase"/>
    <property type="match status" value="1"/>
</dbReference>
<feature type="binding site" evidence="9">
    <location>
        <position position="70"/>
    </location>
    <ligand>
        <name>[4Fe-4S] cluster</name>
        <dbReference type="ChEBI" id="CHEBI:49883"/>
        <label>2</label>
        <note>4Fe-4S-S-AdoMet</note>
    </ligand>
</feature>
<dbReference type="PANTHER" id="PTHR10949:SF0">
    <property type="entry name" value="LIPOYL SYNTHASE, MITOCHONDRIAL"/>
    <property type="match status" value="1"/>
</dbReference>
<feature type="binding site" evidence="9">
    <location>
        <position position="276"/>
    </location>
    <ligand>
        <name>[4Fe-4S] cluster</name>
        <dbReference type="ChEBI" id="CHEBI:49883"/>
        <label>1</label>
    </ligand>
</feature>
<dbReference type="GO" id="GO:0005737">
    <property type="term" value="C:cytoplasm"/>
    <property type="evidence" value="ECO:0007669"/>
    <property type="project" value="UniProtKB-SubCell"/>
</dbReference>
<dbReference type="GO" id="GO:0046872">
    <property type="term" value="F:metal ion binding"/>
    <property type="evidence" value="ECO:0007669"/>
    <property type="project" value="UniProtKB-KW"/>
</dbReference>
<dbReference type="Gene3D" id="3.20.20.70">
    <property type="entry name" value="Aldolase class I"/>
    <property type="match status" value="1"/>
</dbReference>
<feature type="binding site" evidence="9">
    <location>
        <position position="67"/>
    </location>
    <ligand>
        <name>[4Fe-4S] cluster</name>
        <dbReference type="ChEBI" id="CHEBI:49883"/>
        <label>2</label>
        <note>4Fe-4S-S-AdoMet</note>
    </ligand>
</feature>
<dbReference type="NCBIfam" id="NF004019">
    <property type="entry name" value="PRK05481.1"/>
    <property type="match status" value="1"/>
</dbReference>
<dbReference type="STRING" id="1842532.A7E78_12330"/>
<evidence type="ECO:0000256" key="3">
    <source>
        <dbReference type="ARBA" id="ARBA00022679"/>
    </source>
</evidence>
<evidence type="ECO:0000256" key="9">
    <source>
        <dbReference type="HAMAP-Rule" id="MF_00206"/>
    </source>
</evidence>
<evidence type="ECO:0000256" key="4">
    <source>
        <dbReference type="ARBA" id="ARBA00022691"/>
    </source>
</evidence>
<evidence type="ECO:0000256" key="1">
    <source>
        <dbReference type="ARBA" id="ARBA00022485"/>
    </source>
</evidence>
<comment type="pathway">
    <text evidence="9">Protein modification; protein lipoylation via endogenous pathway; protein N(6)-(lipoyl)lysine from octanoyl-[acyl-carrier-protein]: step 2/2.</text>
</comment>
<comment type="catalytic activity">
    <reaction evidence="8 9">
        <text>[[Fe-S] cluster scaffold protein carrying a second [4Fe-4S](2+) cluster] + N(6)-octanoyl-L-lysyl-[protein] + 2 oxidized [2Fe-2S]-[ferredoxin] + 2 S-adenosyl-L-methionine + 4 H(+) = [[Fe-S] cluster scaffold protein] + N(6)-[(R)-dihydrolipoyl]-L-lysyl-[protein] + 4 Fe(3+) + 2 hydrogen sulfide + 2 5'-deoxyadenosine + 2 L-methionine + 2 reduced [2Fe-2S]-[ferredoxin]</text>
        <dbReference type="Rhea" id="RHEA:16585"/>
        <dbReference type="Rhea" id="RHEA-COMP:9928"/>
        <dbReference type="Rhea" id="RHEA-COMP:10000"/>
        <dbReference type="Rhea" id="RHEA-COMP:10001"/>
        <dbReference type="Rhea" id="RHEA-COMP:10475"/>
        <dbReference type="Rhea" id="RHEA-COMP:14568"/>
        <dbReference type="Rhea" id="RHEA-COMP:14569"/>
        <dbReference type="ChEBI" id="CHEBI:15378"/>
        <dbReference type="ChEBI" id="CHEBI:17319"/>
        <dbReference type="ChEBI" id="CHEBI:29034"/>
        <dbReference type="ChEBI" id="CHEBI:29919"/>
        <dbReference type="ChEBI" id="CHEBI:33722"/>
        <dbReference type="ChEBI" id="CHEBI:33737"/>
        <dbReference type="ChEBI" id="CHEBI:33738"/>
        <dbReference type="ChEBI" id="CHEBI:57844"/>
        <dbReference type="ChEBI" id="CHEBI:59789"/>
        <dbReference type="ChEBI" id="CHEBI:78809"/>
        <dbReference type="ChEBI" id="CHEBI:83100"/>
        <dbReference type="EC" id="2.8.1.8"/>
    </reaction>
</comment>
<comment type="similarity">
    <text evidence="9">Belongs to the radical SAM superfamily. Lipoyl synthase family.</text>
</comment>
<evidence type="ECO:0000313" key="11">
    <source>
        <dbReference type="EMBL" id="APG28559.1"/>
    </source>
</evidence>
<evidence type="ECO:0000256" key="2">
    <source>
        <dbReference type="ARBA" id="ARBA00022490"/>
    </source>
</evidence>
<dbReference type="InterPro" id="IPR007197">
    <property type="entry name" value="rSAM"/>
</dbReference>
<keyword evidence="12" id="KW-1185">Reference proteome</keyword>
<dbReference type="HAMAP" id="MF_00206">
    <property type="entry name" value="Lipoyl_synth"/>
    <property type="match status" value="1"/>
</dbReference>
<dbReference type="AlphaFoldDB" id="A0A1L3GRJ3"/>
<evidence type="ECO:0000256" key="7">
    <source>
        <dbReference type="ARBA" id="ARBA00023014"/>
    </source>
</evidence>
<dbReference type="PIRSF" id="PIRSF005963">
    <property type="entry name" value="Lipoyl_synth"/>
    <property type="match status" value="1"/>
</dbReference>
<gene>
    <name evidence="9" type="primary">lipA</name>
    <name evidence="11" type="ORF">A7E78_12330</name>
</gene>
<dbReference type="PANTHER" id="PTHR10949">
    <property type="entry name" value="LIPOYL SYNTHASE"/>
    <property type="match status" value="1"/>
</dbReference>
<protein>
    <recommendedName>
        <fullName evidence="9">Lipoyl synthase</fullName>
        <ecNumber evidence="9">2.8.1.8</ecNumber>
    </recommendedName>
    <alternativeName>
        <fullName evidence="9">Lip-syn</fullName>
        <shortName evidence="9">LS</shortName>
    </alternativeName>
    <alternativeName>
        <fullName evidence="9">Lipoate synthase</fullName>
    </alternativeName>
    <alternativeName>
        <fullName evidence="9">Lipoic acid synthase</fullName>
    </alternativeName>
    <alternativeName>
        <fullName evidence="9">Sulfur insertion protein LipA</fullName>
    </alternativeName>
</protein>
<feature type="domain" description="Radical SAM core" evidence="10">
    <location>
        <begin position="49"/>
        <end position="265"/>
    </location>
</feature>
<keyword evidence="7 9" id="KW-0411">Iron-sulfur</keyword>
<keyword evidence="3 9" id="KW-0808">Transferase</keyword>
<dbReference type="InterPro" id="IPR013785">
    <property type="entry name" value="Aldolase_TIM"/>
</dbReference>
<dbReference type="GO" id="GO:0009249">
    <property type="term" value="P:protein lipoylation"/>
    <property type="evidence" value="ECO:0007669"/>
    <property type="project" value="UniProtKB-UniRule"/>
</dbReference>
<keyword evidence="4 9" id="KW-0949">S-adenosyl-L-methionine</keyword>
<evidence type="ECO:0000256" key="6">
    <source>
        <dbReference type="ARBA" id="ARBA00023004"/>
    </source>
</evidence>
<evidence type="ECO:0000256" key="8">
    <source>
        <dbReference type="ARBA" id="ARBA00047326"/>
    </source>
</evidence>
<dbReference type="KEGG" id="pef:A7E78_12330"/>
<dbReference type="InterPro" id="IPR006638">
    <property type="entry name" value="Elp3/MiaA/NifB-like_rSAM"/>
</dbReference>
<dbReference type="InterPro" id="IPR003698">
    <property type="entry name" value="Lipoyl_synth"/>
</dbReference>
<dbReference type="NCBIfam" id="NF009544">
    <property type="entry name" value="PRK12928.1"/>
    <property type="match status" value="1"/>
</dbReference>
<name>A0A1L3GRJ3_9BACT</name>
<feature type="binding site" evidence="9">
    <location>
        <position position="37"/>
    </location>
    <ligand>
        <name>[4Fe-4S] cluster</name>
        <dbReference type="ChEBI" id="CHEBI:49883"/>
        <label>1</label>
    </ligand>
</feature>
<feature type="binding site" evidence="9">
    <location>
        <position position="63"/>
    </location>
    <ligand>
        <name>[4Fe-4S] cluster</name>
        <dbReference type="ChEBI" id="CHEBI:49883"/>
        <label>2</label>
        <note>4Fe-4S-S-AdoMet</note>
    </ligand>
</feature>
<feature type="binding site" evidence="9">
    <location>
        <position position="48"/>
    </location>
    <ligand>
        <name>[4Fe-4S] cluster</name>
        <dbReference type="ChEBI" id="CHEBI:49883"/>
        <label>1</label>
    </ligand>
</feature>
<dbReference type="SFLD" id="SFLDG01058">
    <property type="entry name" value="lipoyl_synthase_like"/>
    <property type="match status" value="1"/>
</dbReference>
<dbReference type="EMBL" id="CP015519">
    <property type="protein sequence ID" value="APG28559.1"/>
    <property type="molecule type" value="Genomic_DNA"/>
</dbReference>
<dbReference type="Proteomes" id="UP000182517">
    <property type="component" value="Chromosome"/>
</dbReference>
<keyword evidence="1 9" id="KW-0004">4Fe-4S</keyword>
<dbReference type="Pfam" id="PF04055">
    <property type="entry name" value="Radical_SAM"/>
    <property type="match status" value="1"/>
</dbReference>
<evidence type="ECO:0000313" key="12">
    <source>
        <dbReference type="Proteomes" id="UP000182517"/>
    </source>
</evidence>
<comment type="cofactor">
    <cofactor evidence="9">
        <name>[4Fe-4S] cluster</name>
        <dbReference type="ChEBI" id="CHEBI:49883"/>
    </cofactor>
    <text evidence="9">Binds 2 [4Fe-4S] clusters per subunit. One cluster is coordinated with 3 cysteines and an exchangeable S-adenosyl-L-methionine.</text>
</comment>
<keyword evidence="2 9" id="KW-0963">Cytoplasm</keyword>
<evidence type="ECO:0000259" key="10">
    <source>
        <dbReference type="PROSITE" id="PS51918"/>
    </source>
</evidence>
<dbReference type="UniPathway" id="UPA00538">
    <property type="reaction ID" value="UER00593"/>
</dbReference>
<proteinExistence type="inferred from homology"/>
<dbReference type="GO" id="GO:0016992">
    <property type="term" value="F:lipoate synthase activity"/>
    <property type="evidence" value="ECO:0007669"/>
    <property type="project" value="UniProtKB-UniRule"/>
</dbReference>
<organism evidence="11 12">
    <name type="scientific">Syntrophotalea acetylenivorans</name>
    <dbReference type="NCBI Taxonomy" id="1842532"/>
    <lineage>
        <taxon>Bacteria</taxon>
        <taxon>Pseudomonadati</taxon>
        <taxon>Thermodesulfobacteriota</taxon>
        <taxon>Desulfuromonadia</taxon>
        <taxon>Desulfuromonadales</taxon>
        <taxon>Syntrophotaleaceae</taxon>
        <taxon>Syntrophotalea</taxon>
    </lineage>
</organism>